<evidence type="ECO:0000256" key="1">
    <source>
        <dbReference type="ARBA" id="ARBA00022679"/>
    </source>
</evidence>
<evidence type="ECO:0000313" key="4">
    <source>
        <dbReference type="Proteomes" id="UP000301309"/>
    </source>
</evidence>
<dbReference type="CDD" id="cd04301">
    <property type="entry name" value="NAT_SF"/>
    <property type="match status" value="1"/>
</dbReference>
<organism evidence="3 4">
    <name type="scientific">Streptomyces violaceusniger</name>
    <dbReference type="NCBI Taxonomy" id="68280"/>
    <lineage>
        <taxon>Bacteria</taxon>
        <taxon>Bacillati</taxon>
        <taxon>Actinomycetota</taxon>
        <taxon>Actinomycetes</taxon>
        <taxon>Kitasatosporales</taxon>
        <taxon>Streptomycetaceae</taxon>
        <taxon>Streptomyces</taxon>
        <taxon>Streptomyces violaceusniger group</taxon>
    </lineage>
</organism>
<dbReference type="GO" id="GO:0008080">
    <property type="term" value="F:N-acetyltransferase activity"/>
    <property type="evidence" value="ECO:0007669"/>
    <property type="project" value="InterPro"/>
</dbReference>
<dbReference type="AlphaFoldDB" id="A0A4D4KNF6"/>
<dbReference type="SUPFAM" id="SSF55729">
    <property type="entry name" value="Acyl-CoA N-acyltransferases (Nat)"/>
    <property type="match status" value="1"/>
</dbReference>
<dbReference type="Pfam" id="PF00583">
    <property type="entry name" value="Acetyltransf_1"/>
    <property type="match status" value="1"/>
</dbReference>
<comment type="caution">
    <text evidence="3">The sequence shown here is derived from an EMBL/GenBank/DDBJ whole genome shotgun (WGS) entry which is preliminary data.</text>
</comment>
<dbReference type="InterPro" id="IPR000182">
    <property type="entry name" value="GNAT_dom"/>
</dbReference>
<accession>A0A4D4KNF6</accession>
<keyword evidence="4" id="KW-1185">Reference proteome</keyword>
<dbReference type="PROSITE" id="PS51186">
    <property type="entry name" value="GNAT"/>
    <property type="match status" value="1"/>
</dbReference>
<reference evidence="3 4" key="1">
    <citation type="journal article" date="2020" name="Int. J. Syst. Evol. Microbiol.">
        <title>Reclassification of Streptomyces castelarensis and Streptomyces sporoclivatus as later heterotypic synonyms of Streptomyces antimycoticus.</title>
        <authorList>
            <person name="Komaki H."/>
            <person name="Tamura T."/>
        </authorList>
    </citation>
    <scope>NUCLEOTIDE SEQUENCE [LARGE SCALE GENOMIC DNA]</scope>
    <source>
        <strain evidence="3 4">NBRC 13459</strain>
    </source>
</reference>
<keyword evidence="1" id="KW-0808">Transferase</keyword>
<dbReference type="EMBL" id="BJHW01000001">
    <property type="protein sequence ID" value="GDY49734.1"/>
    <property type="molecule type" value="Genomic_DNA"/>
</dbReference>
<protein>
    <recommendedName>
        <fullName evidence="2">N-acetyltransferase domain-containing protein</fullName>
    </recommendedName>
</protein>
<gene>
    <name evidence="3" type="ORF">SVIO_003570</name>
</gene>
<evidence type="ECO:0000259" key="2">
    <source>
        <dbReference type="PROSITE" id="PS51186"/>
    </source>
</evidence>
<dbReference type="Proteomes" id="UP000301309">
    <property type="component" value="Unassembled WGS sequence"/>
</dbReference>
<dbReference type="InterPro" id="IPR050769">
    <property type="entry name" value="NAT_camello-type"/>
</dbReference>
<proteinExistence type="predicted"/>
<dbReference type="PANTHER" id="PTHR13947">
    <property type="entry name" value="GNAT FAMILY N-ACETYLTRANSFERASE"/>
    <property type="match status" value="1"/>
</dbReference>
<feature type="domain" description="N-acetyltransferase" evidence="2">
    <location>
        <begin position="15"/>
        <end position="169"/>
    </location>
</feature>
<dbReference type="PANTHER" id="PTHR13947:SF37">
    <property type="entry name" value="LD18367P"/>
    <property type="match status" value="1"/>
</dbReference>
<name>A0A4D4KNF6_STRVO</name>
<dbReference type="Gene3D" id="3.40.630.30">
    <property type="match status" value="1"/>
</dbReference>
<sequence length="169" mass="18759">MTPSATPRCYRAAMLMVRSAAPDDLHDLTGWESEPDTSRWLGETGPAWHARVLADPDQEHVIAVDGETLVGFAVLAGLRRSEGIELRRMVVAPTHRGAGQGRALLQTVLDRAYQHHGAQTVWLDVKRHNRRARSLYETSGFVVRETLRNAIVEPDGTASDLVIMVHQPH</sequence>
<dbReference type="InterPro" id="IPR016181">
    <property type="entry name" value="Acyl_CoA_acyltransferase"/>
</dbReference>
<evidence type="ECO:0000313" key="3">
    <source>
        <dbReference type="EMBL" id="GDY49734.1"/>
    </source>
</evidence>